<proteinExistence type="predicted"/>
<keyword evidence="1" id="KW-1133">Transmembrane helix</keyword>
<protein>
    <recommendedName>
        <fullName evidence="4">Type II secretion system protein</fullName>
    </recommendedName>
</protein>
<comment type="caution">
    <text evidence="2">The sequence shown here is derived from an EMBL/GenBank/DDBJ whole genome shotgun (WGS) entry which is preliminary data.</text>
</comment>
<accession>A0ABW3LJA1</accession>
<feature type="transmembrane region" description="Helical" evidence="1">
    <location>
        <begin position="12"/>
        <end position="34"/>
    </location>
</feature>
<dbReference type="Proteomes" id="UP001597040">
    <property type="component" value="Unassembled WGS sequence"/>
</dbReference>
<gene>
    <name evidence="2" type="ORF">ACFQ3N_08705</name>
</gene>
<keyword evidence="1" id="KW-0472">Membrane</keyword>
<evidence type="ECO:0000256" key="1">
    <source>
        <dbReference type="SAM" id="Phobius"/>
    </source>
</evidence>
<dbReference type="RefSeq" id="WP_390361483.1">
    <property type="nucleotide sequence ID" value="NZ_JBHTKJ010000021.1"/>
</dbReference>
<organism evidence="2 3">
    <name type="scientific">Virgibacillus byunsanensis</name>
    <dbReference type="NCBI Taxonomy" id="570945"/>
    <lineage>
        <taxon>Bacteria</taxon>
        <taxon>Bacillati</taxon>
        <taxon>Bacillota</taxon>
        <taxon>Bacilli</taxon>
        <taxon>Bacillales</taxon>
        <taxon>Bacillaceae</taxon>
        <taxon>Virgibacillus</taxon>
    </lineage>
</organism>
<reference evidence="3" key="1">
    <citation type="journal article" date="2019" name="Int. J. Syst. Evol. Microbiol.">
        <title>The Global Catalogue of Microorganisms (GCM) 10K type strain sequencing project: providing services to taxonomists for standard genome sequencing and annotation.</title>
        <authorList>
            <consortium name="The Broad Institute Genomics Platform"/>
            <consortium name="The Broad Institute Genome Sequencing Center for Infectious Disease"/>
            <person name="Wu L."/>
            <person name="Ma J."/>
        </authorList>
    </citation>
    <scope>NUCLEOTIDE SEQUENCE [LARGE SCALE GENOMIC DNA]</scope>
    <source>
        <strain evidence="3">CCUG 56754</strain>
    </source>
</reference>
<evidence type="ECO:0008006" key="4">
    <source>
        <dbReference type="Google" id="ProtNLM"/>
    </source>
</evidence>
<dbReference type="EMBL" id="JBHTKJ010000021">
    <property type="protein sequence ID" value="MFD1038475.1"/>
    <property type="molecule type" value="Genomic_DNA"/>
</dbReference>
<evidence type="ECO:0000313" key="3">
    <source>
        <dbReference type="Proteomes" id="UP001597040"/>
    </source>
</evidence>
<keyword evidence="3" id="KW-1185">Reference proteome</keyword>
<evidence type="ECO:0000313" key="2">
    <source>
        <dbReference type="EMBL" id="MFD1038475.1"/>
    </source>
</evidence>
<name>A0ABW3LJA1_9BACI</name>
<keyword evidence="1" id="KW-0812">Transmembrane</keyword>
<sequence length="113" mass="12795">MLNNNGFSLIESLVANSIMMMIILTIVPIISLLNSESVALSNQREFVLFLHDELQPYIHNSNESLPSSYTVKLNSSLVTFSFSSENEFIKGCAEWNNVKNQTKKHCIYGYSQN</sequence>